<dbReference type="PROSITE" id="PS50089">
    <property type="entry name" value="ZF_RING_2"/>
    <property type="match status" value="1"/>
</dbReference>
<evidence type="ECO:0000313" key="6">
    <source>
        <dbReference type="EMBL" id="JAS03383.1"/>
    </source>
</evidence>
<dbReference type="EMBL" id="GELH01000890">
    <property type="protein sequence ID" value="JAS03382.1"/>
    <property type="molecule type" value="Transcribed_RNA"/>
</dbReference>
<reference evidence="6" key="1">
    <citation type="submission" date="2016-03" db="EMBL/GenBank/DDBJ databases">
        <authorList>
            <person name="Ploux O."/>
        </authorList>
    </citation>
    <scope>NUCLEOTIDE SEQUENCE</scope>
    <source>
        <tissue evidence="6">Mantle</tissue>
    </source>
</reference>
<dbReference type="GO" id="GO:0005737">
    <property type="term" value="C:cytoplasm"/>
    <property type="evidence" value="ECO:0007669"/>
    <property type="project" value="TreeGrafter"/>
</dbReference>
<feature type="compositionally biased region" description="Basic and acidic residues" evidence="4">
    <location>
        <begin position="45"/>
        <end position="58"/>
    </location>
</feature>
<dbReference type="InterPro" id="IPR013083">
    <property type="entry name" value="Znf_RING/FYVE/PHD"/>
</dbReference>
<proteinExistence type="predicted"/>
<sequence>MGYQRETIQTAIQRFHRRYGNRTNCSAEILVDIIGNTQQENAQPTDDHNDTENSHNETNDLSTGDQLVAENRRLRRQRLCRVCQDKDANIAMLPCGHLLCCSDCAPAMRKCPACKAIVKGTVRTFLV</sequence>
<protein>
    <recommendedName>
        <fullName evidence="5">RING-type domain-containing protein</fullName>
    </recommendedName>
</protein>
<name>A0A194AME1_PINFU</name>
<evidence type="ECO:0000256" key="3">
    <source>
        <dbReference type="PROSITE-ProRule" id="PRU00175"/>
    </source>
</evidence>
<dbReference type="EMBL" id="GELH01000889">
    <property type="protein sequence ID" value="JAS03383.1"/>
    <property type="molecule type" value="Transcribed_RNA"/>
</dbReference>
<feature type="region of interest" description="Disordered" evidence="4">
    <location>
        <begin position="36"/>
        <end position="68"/>
    </location>
</feature>
<evidence type="ECO:0000256" key="4">
    <source>
        <dbReference type="SAM" id="MobiDB-lite"/>
    </source>
</evidence>
<evidence type="ECO:0000259" key="5">
    <source>
        <dbReference type="PROSITE" id="PS50089"/>
    </source>
</evidence>
<dbReference type="InterPro" id="IPR050784">
    <property type="entry name" value="IAP"/>
</dbReference>
<dbReference type="PANTHER" id="PTHR10044:SF139">
    <property type="entry name" value="DEATH-ASSOCIATED INHIBITOR OF APOPTOSIS 2"/>
    <property type="match status" value="1"/>
</dbReference>
<feature type="domain" description="RING-type" evidence="5">
    <location>
        <begin position="80"/>
        <end position="115"/>
    </location>
</feature>
<keyword evidence="2" id="KW-0862">Zinc</keyword>
<dbReference type="Gene3D" id="3.30.40.10">
    <property type="entry name" value="Zinc/RING finger domain, C3HC4 (zinc finger)"/>
    <property type="match status" value="1"/>
</dbReference>
<dbReference type="InterPro" id="IPR001841">
    <property type="entry name" value="Znf_RING"/>
</dbReference>
<evidence type="ECO:0000256" key="2">
    <source>
        <dbReference type="ARBA" id="ARBA00022833"/>
    </source>
</evidence>
<accession>A0A194AME1</accession>
<keyword evidence="1 3" id="KW-0479">Metal-binding</keyword>
<dbReference type="SUPFAM" id="SSF57850">
    <property type="entry name" value="RING/U-box"/>
    <property type="match status" value="1"/>
</dbReference>
<dbReference type="GO" id="GO:0005634">
    <property type="term" value="C:nucleus"/>
    <property type="evidence" value="ECO:0007669"/>
    <property type="project" value="TreeGrafter"/>
</dbReference>
<keyword evidence="1 3" id="KW-0863">Zinc-finger</keyword>
<dbReference type="GO" id="GO:0008270">
    <property type="term" value="F:zinc ion binding"/>
    <property type="evidence" value="ECO:0007669"/>
    <property type="project" value="UniProtKB-KW"/>
</dbReference>
<dbReference type="GO" id="GO:0051726">
    <property type="term" value="P:regulation of cell cycle"/>
    <property type="evidence" value="ECO:0007669"/>
    <property type="project" value="TreeGrafter"/>
</dbReference>
<evidence type="ECO:0000256" key="1">
    <source>
        <dbReference type="ARBA" id="ARBA00022771"/>
    </source>
</evidence>
<dbReference type="SMART" id="SM00184">
    <property type="entry name" value="RING"/>
    <property type="match status" value="1"/>
</dbReference>
<dbReference type="Pfam" id="PF13920">
    <property type="entry name" value="zf-C3HC4_3"/>
    <property type="match status" value="1"/>
</dbReference>
<organism evidence="6">
    <name type="scientific">Pinctada fucata</name>
    <name type="common">Akoya pearl oyster</name>
    <name type="synonym">Pinctada imbricata fucata</name>
    <dbReference type="NCBI Taxonomy" id="50426"/>
    <lineage>
        <taxon>Eukaryota</taxon>
        <taxon>Metazoa</taxon>
        <taxon>Spiralia</taxon>
        <taxon>Lophotrochozoa</taxon>
        <taxon>Mollusca</taxon>
        <taxon>Bivalvia</taxon>
        <taxon>Autobranchia</taxon>
        <taxon>Pteriomorphia</taxon>
        <taxon>Pterioida</taxon>
        <taxon>Pterioidea</taxon>
        <taxon>Pteriidae</taxon>
        <taxon>Pinctada</taxon>
    </lineage>
</organism>
<dbReference type="PANTHER" id="PTHR10044">
    <property type="entry name" value="INHIBITOR OF APOPTOSIS"/>
    <property type="match status" value="1"/>
</dbReference>
<dbReference type="AlphaFoldDB" id="A0A194AME1"/>